<keyword evidence="2" id="KW-0472">Membrane</keyword>
<reference evidence="6 8" key="2">
    <citation type="submission" date="2023-11" db="EMBL/GenBank/DDBJ databases">
        <title>MicrobeMod: A computational toolkit for identifying prokaryotic methylation and restriction-modification with nanopore sequencing.</title>
        <authorList>
            <person name="Crits-Christoph A."/>
            <person name="Kang S.C."/>
            <person name="Lee H."/>
            <person name="Ostrov N."/>
        </authorList>
    </citation>
    <scope>NUCLEOTIDE SEQUENCE [LARGE SCALE GENOMIC DNA]</scope>
    <source>
        <strain evidence="6 8">ATCC 23090</strain>
    </source>
</reference>
<dbReference type="OrthoDB" id="905812at2"/>
<dbReference type="Proteomes" id="UP001326715">
    <property type="component" value="Chromosome"/>
</dbReference>
<reference evidence="5 7" key="1">
    <citation type="submission" date="2016-11" db="EMBL/GenBank/DDBJ databases">
        <authorList>
            <person name="Jaros S."/>
            <person name="Januszkiewicz K."/>
            <person name="Wedrychowicz H."/>
        </authorList>
    </citation>
    <scope>NUCLEOTIDE SEQUENCE [LARGE SCALE GENOMIC DNA]</scope>
    <source>
        <strain evidence="5 7">DSM 784</strain>
    </source>
</reference>
<accession>A0A1K1QIB9</accession>
<dbReference type="RefSeq" id="WP_083571528.1">
    <property type="nucleotide sequence ID" value="NZ_CP139972.1"/>
</dbReference>
<dbReference type="GO" id="GO:0030246">
    <property type="term" value="F:carbohydrate binding"/>
    <property type="evidence" value="ECO:0007669"/>
    <property type="project" value="InterPro"/>
</dbReference>
<gene>
    <name evidence="5" type="ORF">SAMN05661012_02774</name>
    <name evidence="6" type="ORF">SR876_29775</name>
</gene>
<evidence type="ECO:0000313" key="5">
    <source>
        <dbReference type="EMBL" id="SFW59517.1"/>
    </source>
</evidence>
<dbReference type="Gene3D" id="2.40.170.20">
    <property type="entry name" value="TonB-dependent receptor, beta-barrel domain"/>
    <property type="match status" value="1"/>
</dbReference>
<dbReference type="SUPFAM" id="SSF49452">
    <property type="entry name" value="Starch-binding domain-like"/>
    <property type="match status" value="1"/>
</dbReference>
<protein>
    <submittedName>
        <fullName evidence="6">Outer membrane beta-barrel family protein</fullName>
    </submittedName>
    <submittedName>
        <fullName evidence="5">Outer membrane receptor proteins, mostly Fe transport</fullName>
    </submittedName>
</protein>
<dbReference type="AlphaFoldDB" id="A0A1K1QIB9"/>
<dbReference type="Proteomes" id="UP000183788">
    <property type="component" value="Unassembled WGS sequence"/>
</dbReference>
<keyword evidence="8" id="KW-1185">Reference proteome</keyword>
<evidence type="ECO:0000256" key="1">
    <source>
        <dbReference type="ARBA" id="ARBA00004442"/>
    </source>
</evidence>
<dbReference type="Pfam" id="PF13620">
    <property type="entry name" value="CarboxypepD_reg"/>
    <property type="match status" value="1"/>
</dbReference>
<proteinExistence type="predicted"/>
<dbReference type="EMBL" id="FPIZ01000008">
    <property type="protein sequence ID" value="SFW59517.1"/>
    <property type="molecule type" value="Genomic_DNA"/>
</dbReference>
<dbReference type="InterPro" id="IPR041700">
    <property type="entry name" value="OMP_b-brl_3"/>
</dbReference>
<dbReference type="PANTHER" id="PTHR40980">
    <property type="entry name" value="PLUG DOMAIN-CONTAINING PROTEIN"/>
    <property type="match status" value="1"/>
</dbReference>
<feature type="domain" description="Outer membrane protein beta-barrel" evidence="4">
    <location>
        <begin position="373"/>
        <end position="772"/>
    </location>
</feature>
<sequence>MKPIQLSVLFFCLCSTVRLPAQSLRLSVSGKITDSLSNQNLPFAIVLLLTDTIRQTTQTDKEGNFTFENLKPGVYNLQVRYLGYRDKTSAPFQLSTQSLTLPAIGLLSVSYNLITHQVTALKPLIEQTVDKMIINVAESPLATGNTLEELLRRSPGVRLDDDGSITLNGKKVMVYLNDRPSYFTAAMLKNLLLSTASNAVEKIELIANPSVKYDAAASAVINIKLKKTGKSGTNGSLSIGGGGGRYGRYTGGGDLNYRNDNLNIYGNYNYQRNEQYTDTHTDRILEDEFIEEKNHEVRKKDIHNVNAGISYTIDKHNNIGLDLKGNFLGRDRDGIDQTLFYASQSAPFDSLLNMHTTGHANINNYSANLFYQHNFDSTGTQLSINGDYAYYDQRWRDNFNTAYLDTDMKIYQIPYVIRNSSPVSVAIRSVSADFTRPTKIGSFDAGLKTVFVKTDSDIRWEVLDNDTWVNDATKTNHFIYDENVNAGYINYHNQFKKWVLQAGVRVENTHVKGNSITNATVFNKDYTGVYPGFSLQYMASAQQRFGVSVRRSIDRPQYEYVNPFLFFRSKYYYFQGNPDLNPQNATSLELSHSWKQHLFTTLSISRTNNVIAGVYIAGDNKVLITTYQNVTHYDNYNLNITYTTSPTKWWNTMNAVQVFYIHYDYNDITLPKSKPGAYVISNNTFNIPHLFTLELNAVYSSNSNAGLSALTSYWVLNTGIQRNLLKNKATLKLSVNDIFRGQQFALSSNYQGVNVKQHFAFDSRFAMLSFTYRFGNRKIKPRTERQTGIEKEKKRIQSN</sequence>
<dbReference type="Gene3D" id="2.60.40.1120">
    <property type="entry name" value="Carboxypeptidase-like, regulatory domain"/>
    <property type="match status" value="1"/>
</dbReference>
<dbReference type="PANTHER" id="PTHR40980:SF4">
    <property type="entry name" value="TONB-DEPENDENT RECEPTOR-LIKE BETA-BARREL DOMAIN-CONTAINING PROTEIN"/>
    <property type="match status" value="1"/>
</dbReference>
<keyword evidence="5" id="KW-0675">Receptor</keyword>
<evidence type="ECO:0000259" key="4">
    <source>
        <dbReference type="Pfam" id="PF14905"/>
    </source>
</evidence>
<organism evidence="5 7">
    <name type="scientific">Chitinophaga sancti</name>
    <dbReference type="NCBI Taxonomy" id="1004"/>
    <lineage>
        <taxon>Bacteria</taxon>
        <taxon>Pseudomonadati</taxon>
        <taxon>Bacteroidota</taxon>
        <taxon>Chitinophagia</taxon>
        <taxon>Chitinophagales</taxon>
        <taxon>Chitinophagaceae</taxon>
        <taxon>Chitinophaga</taxon>
    </lineage>
</organism>
<name>A0A1K1QIB9_9BACT</name>
<evidence type="ECO:0000256" key="3">
    <source>
        <dbReference type="ARBA" id="ARBA00023237"/>
    </source>
</evidence>
<dbReference type="EMBL" id="CP140154">
    <property type="protein sequence ID" value="WQG89123.1"/>
    <property type="molecule type" value="Genomic_DNA"/>
</dbReference>
<evidence type="ECO:0000313" key="6">
    <source>
        <dbReference type="EMBL" id="WQG89123.1"/>
    </source>
</evidence>
<evidence type="ECO:0000313" key="8">
    <source>
        <dbReference type="Proteomes" id="UP001326715"/>
    </source>
</evidence>
<dbReference type="GO" id="GO:0009279">
    <property type="term" value="C:cell outer membrane"/>
    <property type="evidence" value="ECO:0007669"/>
    <property type="project" value="UniProtKB-SubCell"/>
</dbReference>
<dbReference type="STRING" id="1004.SAMN05661012_02774"/>
<evidence type="ECO:0000256" key="2">
    <source>
        <dbReference type="ARBA" id="ARBA00023136"/>
    </source>
</evidence>
<dbReference type="InterPro" id="IPR013784">
    <property type="entry name" value="Carb-bd-like_fold"/>
</dbReference>
<comment type="subcellular location">
    <subcellularLocation>
        <location evidence="1">Cell outer membrane</location>
    </subcellularLocation>
</comment>
<keyword evidence="3" id="KW-0998">Cell outer membrane</keyword>
<dbReference type="SUPFAM" id="SSF56935">
    <property type="entry name" value="Porins"/>
    <property type="match status" value="1"/>
</dbReference>
<dbReference type="Pfam" id="PF14905">
    <property type="entry name" value="OMP_b-brl_3"/>
    <property type="match status" value="1"/>
</dbReference>
<dbReference type="InterPro" id="IPR036942">
    <property type="entry name" value="Beta-barrel_TonB_sf"/>
</dbReference>
<evidence type="ECO:0000313" key="7">
    <source>
        <dbReference type="Proteomes" id="UP000183788"/>
    </source>
</evidence>